<dbReference type="InterPro" id="IPR038606">
    <property type="entry name" value="To_sf"/>
</dbReference>
<keyword evidence="2" id="KW-1185">Reference proteome</keyword>
<evidence type="ECO:0000256" key="1">
    <source>
        <dbReference type="SAM" id="SignalP"/>
    </source>
</evidence>
<organism evidence="2 3">
    <name type="scientific">Vanessa tameamea</name>
    <name type="common">Kamehameha butterfly</name>
    <dbReference type="NCBI Taxonomy" id="334116"/>
    <lineage>
        <taxon>Eukaryota</taxon>
        <taxon>Metazoa</taxon>
        <taxon>Ecdysozoa</taxon>
        <taxon>Arthropoda</taxon>
        <taxon>Hexapoda</taxon>
        <taxon>Insecta</taxon>
        <taxon>Pterygota</taxon>
        <taxon>Neoptera</taxon>
        <taxon>Endopterygota</taxon>
        <taxon>Lepidoptera</taxon>
        <taxon>Glossata</taxon>
        <taxon>Ditrysia</taxon>
        <taxon>Papilionoidea</taxon>
        <taxon>Nymphalidae</taxon>
        <taxon>Nymphalinae</taxon>
        <taxon>Vanessa</taxon>
    </lineage>
</organism>
<protein>
    <submittedName>
        <fullName evidence="3">Circadian clock-controlled protein daywake-like</fullName>
    </submittedName>
</protein>
<sequence length="210" mass="23807">MRAFVCTLIFVIQIALSYGSLPLIQYKCWTWDSACLTARAQAITPIFTAGFHEIGTERLDPMFIDAVNVKDQAGLKFDMQNVYIEGFKTATIDNVSIDMNSRIMRLVFHADLSIKSSYTASGYLFSLPIFGHGDFSMRYDNVLTEMVIPFDIIKDTQGKNIINLKVYKYWFDVRGGGQFHLGNLYNNDTISSKILNNILDKNVVQDSIKV</sequence>
<proteinExistence type="predicted"/>
<dbReference type="Proteomes" id="UP001652626">
    <property type="component" value="Chromosome 11"/>
</dbReference>
<dbReference type="GeneID" id="113402537"/>
<reference evidence="3" key="1">
    <citation type="submission" date="2025-08" db="UniProtKB">
        <authorList>
            <consortium name="RefSeq"/>
        </authorList>
    </citation>
    <scope>IDENTIFICATION</scope>
    <source>
        <tissue evidence="3">Whole body</tissue>
    </source>
</reference>
<gene>
    <name evidence="3" type="primary">LOC113402537</name>
</gene>
<dbReference type="PANTHER" id="PTHR11008:SF41">
    <property type="entry name" value="RE70318P"/>
    <property type="match status" value="1"/>
</dbReference>
<dbReference type="PANTHER" id="PTHR11008">
    <property type="entry name" value="PROTEIN TAKEOUT-LIKE PROTEIN"/>
    <property type="match status" value="1"/>
</dbReference>
<dbReference type="RefSeq" id="XP_064072396.1">
    <property type="nucleotide sequence ID" value="XM_064216326.1"/>
</dbReference>
<dbReference type="SMART" id="SM00700">
    <property type="entry name" value="JHBP"/>
    <property type="match status" value="1"/>
</dbReference>
<feature type="signal peptide" evidence="1">
    <location>
        <begin position="1"/>
        <end position="19"/>
    </location>
</feature>
<evidence type="ECO:0000313" key="2">
    <source>
        <dbReference type="Proteomes" id="UP001652626"/>
    </source>
</evidence>
<dbReference type="InterPro" id="IPR010562">
    <property type="entry name" value="Haemolymph_juvenile_hormone-bd"/>
</dbReference>
<evidence type="ECO:0000313" key="3">
    <source>
        <dbReference type="RefSeq" id="XP_064072396.1"/>
    </source>
</evidence>
<dbReference type="Pfam" id="PF06585">
    <property type="entry name" value="JHBP"/>
    <property type="match status" value="1"/>
</dbReference>
<keyword evidence="1" id="KW-0732">Signal</keyword>
<accession>A0ABM4AM67</accession>
<name>A0ABM4AM67_VANTA</name>
<feature type="chain" id="PRO_5046887398" evidence="1">
    <location>
        <begin position="20"/>
        <end position="210"/>
    </location>
</feature>
<dbReference type="Gene3D" id="3.15.10.30">
    <property type="entry name" value="Haemolymph juvenile hormone binding protein"/>
    <property type="match status" value="1"/>
</dbReference>